<sequence>MAGIIPGNFQRGLLTQTRQRFVFKQHFGFLRREEGSQMVEFALSISVLFAVLCGIFGFCEAIYSSHFVAYAAESGARYAMVRGAEWKTSCNTSAPPNFTLGYNCQAVASDVQNYVRSIALPGINQSAVTVSTTWPGTTPDCTTGCTVCTTTTSQGCFVTVQVTYPFQFRLPFLSRSTMSLTSTSEKVIQ</sequence>
<accession>A0ABW1E941</accession>
<keyword evidence="1" id="KW-1133">Transmembrane helix</keyword>
<dbReference type="Pfam" id="PF07811">
    <property type="entry name" value="TadE"/>
    <property type="match status" value="1"/>
</dbReference>
<feature type="domain" description="TadE-like" evidence="2">
    <location>
        <begin position="35"/>
        <end position="77"/>
    </location>
</feature>
<feature type="transmembrane region" description="Helical" evidence="1">
    <location>
        <begin position="41"/>
        <end position="63"/>
    </location>
</feature>
<keyword evidence="1" id="KW-0812">Transmembrane</keyword>
<gene>
    <name evidence="3" type="ORF">ACFPT7_00910</name>
</gene>
<dbReference type="RefSeq" id="WP_263334992.1">
    <property type="nucleotide sequence ID" value="NZ_JAGSYH010000002.1"/>
</dbReference>
<name>A0ABW1E941_9BACT</name>
<dbReference type="EMBL" id="JBHSPH010000001">
    <property type="protein sequence ID" value="MFC5860846.1"/>
    <property type="molecule type" value="Genomic_DNA"/>
</dbReference>
<evidence type="ECO:0000313" key="3">
    <source>
        <dbReference type="EMBL" id="MFC5860846.1"/>
    </source>
</evidence>
<evidence type="ECO:0000256" key="1">
    <source>
        <dbReference type="SAM" id="Phobius"/>
    </source>
</evidence>
<dbReference type="InterPro" id="IPR012495">
    <property type="entry name" value="TadE-like_dom"/>
</dbReference>
<reference evidence="4" key="1">
    <citation type="journal article" date="2019" name="Int. J. Syst. Evol. Microbiol.">
        <title>The Global Catalogue of Microorganisms (GCM) 10K type strain sequencing project: providing services to taxonomists for standard genome sequencing and annotation.</title>
        <authorList>
            <consortium name="The Broad Institute Genomics Platform"/>
            <consortium name="The Broad Institute Genome Sequencing Center for Infectious Disease"/>
            <person name="Wu L."/>
            <person name="Ma J."/>
        </authorList>
    </citation>
    <scope>NUCLEOTIDE SEQUENCE [LARGE SCALE GENOMIC DNA]</scope>
    <source>
        <strain evidence="4">JCM 4087</strain>
    </source>
</reference>
<keyword evidence="1" id="KW-0472">Membrane</keyword>
<evidence type="ECO:0000313" key="4">
    <source>
        <dbReference type="Proteomes" id="UP001596091"/>
    </source>
</evidence>
<protein>
    <submittedName>
        <fullName evidence="3">TadE/TadG family type IV pilus assembly protein</fullName>
    </submittedName>
</protein>
<proteinExistence type="predicted"/>
<dbReference type="Proteomes" id="UP001596091">
    <property type="component" value="Unassembled WGS sequence"/>
</dbReference>
<comment type="caution">
    <text evidence="3">The sequence shown here is derived from an EMBL/GenBank/DDBJ whole genome shotgun (WGS) entry which is preliminary data.</text>
</comment>
<organism evidence="3 4">
    <name type="scientific">Acidicapsa dinghuensis</name>
    <dbReference type="NCBI Taxonomy" id="2218256"/>
    <lineage>
        <taxon>Bacteria</taxon>
        <taxon>Pseudomonadati</taxon>
        <taxon>Acidobacteriota</taxon>
        <taxon>Terriglobia</taxon>
        <taxon>Terriglobales</taxon>
        <taxon>Acidobacteriaceae</taxon>
        <taxon>Acidicapsa</taxon>
    </lineage>
</organism>
<evidence type="ECO:0000259" key="2">
    <source>
        <dbReference type="Pfam" id="PF07811"/>
    </source>
</evidence>
<keyword evidence="4" id="KW-1185">Reference proteome</keyword>